<dbReference type="OrthoDB" id="162940at2"/>
<dbReference type="InterPro" id="IPR008978">
    <property type="entry name" value="HSP20-like_chaperone"/>
</dbReference>
<gene>
    <name evidence="4" type="ORF">DFR64_0735</name>
</gene>
<dbReference type="Proteomes" id="UP000256388">
    <property type="component" value="Unassembled WGS sequence"/>
</dbReference>
<dbReference type="CDD" id="cd06464">
    <property type="entry name" value="ACD_sHsps-like"/>
    <property type="match status" value="1"/>
</dbReference>
<accession>A0A347ZTC6</accession>
<dbReference type="PROSITE" id="PS01031">
    <property type="entry name" value="SHSP"/>
    <property type="match status" value="1"/>
</dbReference>
<sequence>MDEFEKREQSRGTIKVTAQIVNLKLRYTPHAWHPATDLFETADEYLIKVEIAGLNEEDITVCIEGNSVLVSGERPLVNPDGAFHRLEIPYGEFNTMVDVPNDIDHKNIQAIYKNGFLEIRLPKILPVNIKVK</sequence>
<name>A0A347ZTC6_9CHLR</name>
<comment type="similarity">
    <text evidence="1 2">Belongs to the small heat shock protein (HSP20) family.</text>
</comment>
<dbReference type="InterPro" id="IPR002068">
    <property type="entry name" value="A-crystallin/Hsp20_dom"/>
</dbReference>
<evidence type="ECO:0000256" key="2">
    <source>
        <dbReference type="RuleBase" id="RU003616"/>
    </source>
</evidence>
<dbReference type="InterPro" id="IPR031107">
    <property type="entry name" value="Small_HSP"/>
</dbReference>
<dbReference type="RefSeq" id="WP_116224020.1">
    <property type="nucleotide sequence ID" value="NZ_AP018437.1"/>
</dbReference>
<proteinExistence type="inferred from homology"/>
<feature type="domain" description="SHSP" evidence="3">
    <location>
        <begin position="26"/>
        <end position="132"/>
    </location>
</feature>
<protein>
    <submittedName>
        <fullName evidence="4">HSP20 family molecular chaperone IbpA</fullName>
    </submittedName>
</protein>
<dbReference type="AlphaFoldDB" id="A0A347ZTC6"/>
<dbReference type="PANTHER" id="PTHR11527">
    <property type="entry name" value="HEAT-SHOCK PROTEIN 20 FAMILY MEMBER"/>
    <property type="match status" value="1"/>
</dbReference>
<dbReference type="Gene3D" id="2.60.40.790">
    <property type="match status" value="1"/>
</dbReference>
<reference evidence="4 5" key="1">
    <citation type="submission" date="2018-08" db="EMBL/GenBank/DDBJ databases">
        <title>Genomic Encyclopedia of Type Strains, Phase IV (KMG-IV): sequencing the most valuable type-strain genomes for metagenomic binning, comparative biology and taxonomic classification.</title>
        <authorList>
            <person name="Goeker M."/>
        </authorList>
    </citation>
    <scope>NUCLEOTIDE SEQUENCE [LARGE SCALE GENOMIC DNA]</scope>
    <source>
        <strain evidence="4 5">DSM 23923</strain>
    </source>
</reference>
<dbReference type="SUPFAM" id="SSF49764">
    <property type="entry name" value="HSP20-like chaperones"/>
    <property type="match status" value="1"/>
</dbReference>
<dbReference type="Pfam" id="PF00011">
    <property type="entry name" value="HSP20"/>
    <property type="match status" value="1"/>
</dbReference>
<comment type="caution">
    <text evidence="4">The sequence shown here is derived from an EMBL/GenBank/DDBJ whole genome shotgun (WGS) entry which is preliminary data.</text>
</comment>
<evidence type="ECO:0000313" key="5">
    <source>
        <dbReference type="Proteomes" id="UP000256388"/>
    </source>
</evidence>
<organism evidence="4 5">
    <name type="scientific">Pelolinea submarina</name>
    <dbReference type="NCBI Taxonomy" id="913107"/>
    <lineage>
        <taxon>Bacteria</taxon>
        <taxon>Bacillati</taxon>
        <taxon>Chloroflexota</taxon>
        <taxon>Anaerolineae</taxon>
        <taxon>Anaerolineales</taxon>
        <taxon>Anaerolineaceae</taxon>
        <taxon>Pelolinea</taxon>
    </lineage>
</organism>
<keyword evidence="5" id="KW-1185">Reference proteome</keyword>
<evidence type="ECO:0000259" key="3">
    <source>
        <dbReference type="PROSITE" id="PS01031"/>
    </source>
</evidence>
<evidence type="ECO:0000313" key="4">
    <source>
        <dbReference type="EMBL" id="REG10868.1"/>
    </source>
</evidence>
<evidence type="ECO:0000256" key="1">
    <source>
        <dbReference type="PROSITE-ProRule" id="PRU00285"/>
    </source>
</evidence>
<dbReference type="EMBL" id="QUMS01000001">
    <property type="protein sequence ID" value="REG10868.1"/>
    <property type="molecule type" value="Genomic_DNA"/>
</dbReference>